<evidence type="ECO:0008006" key="3">
    <source>
        <dbReference type="Google" id="ProtNLM"/>
    </source>
</evidence>
<dbReference type="AlphaFoldDB" id="A0A7S8C711"/>
<keyword evidence="2" id="KW-1185">Reference proteome</keyword>
<dbReference type="Pfam" id="PF10123">
    <property type="entry name" value="Mu-like_Pro"/>
    <property type="match status" value="1"/>
</dbReference>
<proteinExistence type="predicted"/>
<protein>
    <recommendedName>
        <fullName evidence="3">Mu-like prophage I protein</fullName>
    </recommendedName>
</protein>
<accession>A0A7S8C711</accession>
<dbReference type="PIRSF" id="PIRSF016624">
    <property type="entry name" value="Mu_prophg_I"/>
    <property type="match status" value="1"/>
</dbReference>
<reference evidence="1 2" key="1">
    <citation type="submission" date="2020-06" db="EMBL/GenBank/DDBJ databases">
        <title>Genome sequence of 2 isolates from Red Sea Mangroves.</title>
        <authorList>
            <person name="Sefrji F."/>
            <person name="Michoud G."/>
            <person name="Merlino G."/>
            <person name="Daffonchio D."/>
        </authorList>
    </citation>
    <scope>NUCLEOTIDE SEQUENCE [LARGE SCALE GENOMIC DNA]</scope>
    <source>
        <strain evidence="1 2">R1DC25</strain>
    </source>
</reference>
<evidence type="ECO:0000313" key="1">
    <source>
        <dbReference type="EMBL" id="QPC44511.1"/>
    </source>
</evidence>
<dbReference type="EMBL" id="CP058214">
    <property type="protein sequence ID" value="QPC44511.1"/>
    <property type="molecule type" value="Genomic_DNA"/>
</dbReference>
<evidence type="ECO:0000313" key="2">
    <source>
        <dbReference type="Proteomes" id="UP000593594"/>
    </source>
</evidence>
<dbReference type="InterPro" id="IPR012106">
    <property type="entry name" value="Phage_Mu_Gp1"/>
</dbReference>
<name>A0A7S8C711_9HYPH</name>
<dbReference type="RefSeq" id="WP_213161882.1">
    <property type="nucleotide sequence ID" value="NZ_CP058214.1"/>
</dbReference>
<dbReference type="Proteomes" id="UP000593594">
    <property type="component" value="Chromosome"/>
</dbReference>
<dbReference type="KEGG" id="kmn:HW532_18500"/>
<gene>
    <name evidence="1" type="ORF">HW532_18500</name>
</gene>
<organism evidence="1 2">
    <name type="scientific">Kaustia mangrovi</name>
    <dbReference type="NCBI Taxonomy" id="2593653"/>
    <lineage>
        <taxon>Bacteria</taxon>
        <taxon>Pseudomonadati</taxon>
        <taxon>Pseudomonadota</taxon>
        <taxon>Alphaproteobacteria</taxon>
        <taxon>Hyphomicrobiales</taxon>
        <taxon>Parvibaculaceae</taxon>
        <taxon>Kaustia</taxon>
    </lineage>
</organism>
<sequence>MQLVPAGESHAIDGRTFRLDNPAAVIATSMRPGIELAVDWEHAQDHRAGDGGMAPAAGWITELAERDGAIWGRVEWTERGRASVEGREYRYISPSLLHDKARRVVRIIGAGLVNRPALVMPALARETTPKEPEMDKELLAALGLEPDASKADALEAVGKLKGDLQSAQARAETPSLDKFVPRADYDAALTRATAAEQTLAEREDAVREAEIAELVDGAVKAGKIAPANRDFYVATAREEGGLERLKTFVESAPQVVAKSGLDDKDAPGGPGALTDTEKAVCRQLGMTEEDYAKSRNEETA</sequence>